<evidence type="ECO:0000313" key="2">
    <source>
        <dbReference type="Proteomes" id="UP000032352"/>
    </source>
</evidence>
<dbReference type="RefSeq" id="WP_044842845.1">
    <property type="nucleotide sequence ID" value="NZ_CP059733.1"/>
</dbReference>
<name>A0AAE9Z067_9GAMM</name>
<evidence type="ECO:0000313" key="1">
    <source>
        <dbReference type="EMBL" id="WDE03680.1"/>
    </source>
</evidence>
<reference evidence="1 2" key="1">
    <citation type="journal article" date="2015" name="Genome Announc.">
        <title>Draft Genome Sequences of Marine Isolates of Thalassomonas viridans and Thalassomonas actiniarum.</title>
        <authorList>
            <person name="Olonade I."/>
            <person name="van Zyl L.J."/>
            <person name="Trindade M."/>
        </authorList>
    </citation>
    <scope>NUCLEOTIDE SEQUENCE [LARGE SCALE GENOMIC DNA]</scope>
    <source>
        <strain evidence="1 2">XOM25</strain>
    </source>
</reference>
<sequence>MTGILSSVAGSAAALVKVVGTVGKASSASVAMSEIAVAESVNVWQVGAIKPAIDDFVTPIE</sequence>
<dbReference type="Proteomes" id="UP000032352">
    <property type="component" value="Chromosome"/>
</dbReference>
<proteinExistence type="predicted"/>
<dbReference type="KEGG" id="tvd:SG34_020170"/>
<dbReference type="EMBL" id="CP059733">
    <property type="protein sequence ID" value="WDE03680.1"/>
    <property type="molecule type" value="Genomic_DNA"/>
</dbReference>
<gene>
    <name evidence="1" type="ORF">SG34_020170</name>
</gene>
<protein>
    <submittedName>
        <fullName evidence="1">Uncharacterized protein</fullName>
    </submittedName>
</protein>
<accession>A0AAE9Z067</accession>
<organism evidence="1 2">
    <name type="scientific">Thalassomonas viridans</name>
    <dbReference type="NCBI Taxonomy" id="137584"/>
    <lineage>
        <taxon>Bacteria</taxon>
        <taxon>Pseudomonadati</taxon>
        <taxon>Pseudomonadota</taxon>
        <taxon>Gammaproteobacteria</taxon>
        <taxon>Alteromonadales</taxon>
        <taxon>Colwelliaceae</taxon>
        <taxon>Thalassomonas</taxon>
    </lineage>
</organism>
<reference evidence="1 2" key="2">
    <citation type="journal article" date="2022" name="Mar. Drugs">
        <title>Bioassay-Guided Fractionation Leads to the Detection of Cholic Acid Generated by the Rare Thalassomonas sp.</title>
        <authorList>
            <person name="Pheiffer F."/>
            <person name="Schneider Y.K."/>
            <person name="Hansen E.H."/>
            <person name="Andersen J.H."/>
            <person name="Isaksson J."/>
            <person name="Busche T."/>
            <person name="R C."/>
            <person name="Kalinowski J."/>
            <person name="Zyl L.V."/>
            <person name="Trindade M."/>
        </authorList>
    </citation>
    <scope>NUCLEOTIDE SEQUENCE [LARGE SCALE GENOMIC DNA]</scope>
    <source>
        <strain evidence="1 2">XOM25</strain>
    </source>
</reference>
<dbReference type="AlphaFoldDB" id="A0AAE9Z067"/>
<keyword evidence="2" id="KW-1185">Reference proteome</keyword>